<comment type="caution">
    <text evidence="1">The sequence shown here is derived from an EMBL/GenBank/DDBJ whole genome shotgun (WGS) entry which is preliminary data.</text>
</comment>
<dbReference type="InterPro" id="IPR010980">
    <property type="entry name" value="Cyt_c/b562"/>
</dbReference>
<dbReference type="GO" id="GO:0009055">
    <property type="term" value="F:electron transfer activity"/>
    <property type="evidence" value="ECO:0007669"/>
    <property type="project" value="InterPro"/>
</dbReference>
<name>A0A0F3L1J1_9GAMM</name>
<dbReference type="SUPFAM" id="SSF47175">
    <property type="entry name" value="Cytochromes"/>
    <property type="match status" value="1"/>
</dbReference>
<dbReference type="OrthoDB" id="5984407at2"/>
<dbReference type="RefSeq" id="WP_045827935.1">
    <property type="nucleotide sequence ID" value="NZ_JZRB01000003.1"/>
</dbReference>
<dbReference type="PROSITE" id="PS51009">
    <property type="entry name" value="CYTCII"/>
    <property type="match status" value="1"/>
</dbReference>
<dbReference type="PATRIC" id="fig|345309.4.peg.2357"/>
<evidence type="ECO:0000313" key="2">
    <source>
        <dbReference type="Proteomes" id="UP000033651"/>
    </source>
</evidence>
<gene>
    <name evidence="1" type="ORF">VI08_02485</name>
</gene>
<organism evidence="1 2">
    <name type="scientific">Luteibacter yeojuensis</name>
    <dbReference type="NCBI Taxonomy" id="345309"/>
    <lineage>
        <taxon>Bacteria</taxon>
        <taxon>Pseudomonadati</taxon>
        <taxon>Pseudomonadota</taxon>
        <taxon>Gammaproteobacteria</taxon>
        <taxon>Lysobacterales</taxon>
        <taxon>Rhodanobacteraceae</taxon>
        <taxon>Luteibacter</taxon>
    </lineage>
</organism>
<dbReference type="Proteomes" id="UP000033651">
    <property type="component" value="Unassembled WGS sequence"/>
</dbReference>
<dbReference type="GO" id="GO:0005506">
    <property type="term" value="F:iron ion binding"/>
    <property type="evidence" value="ECO:0007669"/>
    <property type="project" value="InterPro"/>
</dbReference>
<dbReference type="EMBL" id="JZRB01000003">
    <property type="protein sequence ID" value="KJV37062.1"/>
    <property type="molecule type" value="Genomic_DNA"/>
</dbReference>
<accession>A0A0F3L1J1</accession>
<evidence type="ECO:0000313" key="1">
    <source>
        <dbReference type="EMBL" id="KJV37062.1"/>
    </source>
</evidence>
<sequence>MRALLLIVLGLAIGAMGATFAISALRQGTPYHSGVMAVMQHHVGALRANVRANQCEAKASAAHLQRLRQEAGDIGEAFTGMETGFDQAAGRLTSALDGAIAAHPATCEALAAALKPVGEACSACHQQYR</sequence>
<protein>
    <submittedName>
        <fullName evidence="1">Cytochrome C</fullName>
    </submittedName>
</protein>
<proteinExistence type="predicted"/>
<dbReference type="AlphaFoldDB" id="A0A0F3L1J1"/>
<dbReference type="GO" id="GO:0020037">
    <property type="term" value="F:heme binding"/>
    <property type="evidence" value="ECO:0007669"/>
    <property type="project" value="InterPro"/>
</dbReference>
<dbReference type="Gene3D" id="1.20.120.10">
    <property type="entry name" value="Cytochrome c/b562"/>
    <property type="match status" value="1"/>
</dbReference>
<reference evidence="1 2" key="1">
    <citation type="submission" date="2015-03" db="EMBL/GenBank/DDBJ databases">
        <title>Draft genome sequence of Luteibacter yeojuensis strain SU11.</title>
        <authorList>
            <person name="Sulaiman J."/>
            <person name="Priya K."/>
            <person name="Chan K.-G."/>
        </authorList>
    </citation>
    <scope>NUCLEOTIDE SEQUENCE [LARGE SCALE GENOMIC DNA]</scope>
    <source>
        <strain evidence="1 2">SU11</strain>
    </source>
</reference>
<dbReference type="InterPro" id="IPR002321">
    <property type="entry name" value="Cyt_c_II"/>
</dbReference>
<keyword evidence="2" id="KW-1185">Reference proteome</keyword>
<dbReference type="GO" id="GO:0022900">
    <property type="term" value="P:electron transport chain"/>
    <property type="evidence" value="ECO:0007669"/>
    <property type="project" value="InterPro"/>
</dbReference>